<evidence type="ECO:0000313" key="2">
    <source>
        <dbReference type="Proteomes" id="UP000006051"/>
    </source>
</evidence>
<sequence>MKKVTIKLNPAHLNAMLIALEKVPTITGKAPAQMAVQSIFDELLTKLLKKQVEKRNEPQKKEFKLILKYYEAYALSEVLMRVRELLPHDSFYEKHSVLMINSQIFEQLQP</sequence>
<accession>I4A0A0</accession>
<dbReference type="RefSeq" id="WP_014790949.1">
    <property type="nucleotide sequence ID" value="NC_018016.1"/>
</dbReference>
<dbReference type="KEGG" id="orh:Ornrh_1199"/>
<dbReference type="GeneID" id="97257868"/>
<organism evidence="1 2">
    <name type="scientific">Ornithobacterium rhinotracheale (strain ATCC 51463 / DSM 15997 / CCUG 23171 / CIP 104009 / LMG 9086)</name>
    <dbReference type="NCBI Taxonomy" id="867902"/>
    <lineage>
        <taxon>Bacteria</taxon>
        <taxon>Pseudomonadati</taxon>
        <taxon>Bacteroidota</taxon>
        <taxon>Flavobacteriia</taxon>
        <taxon>Flavobacteriales</taxon>
        <taxon>Weeksellaceae</taxon>
        <taxon>Ornithobacterium</taxon>
    </lineage>
</organism>
<name>I4A0A0_ORNRL</name>
<dbReference type="EMBL" id="CP003283">
    <property type="protein sequence ID" value="AFL97384.1"/>
    <property type="molecule type" value="Genomic_DNA"/>
</dbReference>
<dbReference type="STRING" id="867902.Ornrh_1199"/>
<protein>
    <submittedName>
        <fullName evidence="1">Uncharacterized protein</fullName>
    </submittedName>
</protein>
<proteinExistence type="predicted"/>
<gene>
    <name evidence="1" type="ordered locus">Ornrh_1199</name>
</gene>
<dbReference type="Proteomes" id="UP000006051">
    <property type="component" value="Chromosome"/>
</dbReference>
<evidence type="ECO:0000313" key="1">
    <source>
        <dbReference type="EMBL" id="AFL97384.1"/>
    </source>
</evidence>
<dbReference type="HOGENOM" id="CLU_2194279_0_0_10"/>
<dbReference type="AlphaFoldDB" id="I4A0A0"/>
<keyword evidence="2" id="KW-1185">Reference proteome</keyword>
<reference evidence="1 2" key="1">
    <citation type="submission" date="2012-06" db="EMBL/GenBank/DDBJ databases">
        <title>The complete genome of Ornithobacterium rhinotracheale DSM 15997.</title>
        <authorList>
            <consortium name="US DOE Joint Genome Institute (JGI-PGF)"/>
            <person name="Lucas S."/>
            <person name="Copeland A."/>
            <person name="Lapidus A."/>
            <person name="Goodwin L."/>
            <person name="Pitluck S."/>
            <person name="Peters L."/>
            <person name="Mikhailova N."/>
            <person name="Teshima H."/>
            <person name="Kyrpides N."/>
            <person name="Mavromatis K."/>
            <person name="Pagani I."/>
            <person name="Ivanova N."/>
            <person name="Ovchinnikova G."/>
            <person name="Zeytun A."/>
            <person name="Detter J.C."/>
            <person name="Han C."/>
            <person name="Land M."/>
            <person name="Hauser L."/>
            <person name="Markowitz V."/>
            <person name="Cheng J.-F."/>
            <person name="Hugenholtz P."/>
            <person name="Woyke T."/>
            <person name="Wu D."/>
            <person name="Lang E."/>
            <person name="Kopitz M."/>
            <person name="Brambilla E."/>
            <person name="Klenk H.-P."/>
            <person name="Eisen J.A."/>
        </authorList>
    </citation>
    <scope>NUCLEOTIDE SEQUENCE [LARGE SCALE GENOMIC DNA]</scope>
    <source>
        <strain evidence="2">ATCC 51463 / DSM 15997 / CCUG 23171 / LMG 9086</strain>
    </source>
</reference>